<dbReference type="AlphaFoldDB" id="A0AB39D2R2"/>
<accession>A0AB39D2R2</accession>
<feature type="coiled-coil region" evidence="1">
    <location>
        <begin position="102"/>
        <end position="129"/>
    </location>
</feature>
<organism evidence="2">
    <name type="scientific">Castellaniella ginsengisoli</name>
    <dbReference type="NCBI Taxonomy" id="546114"/>
    <lineage>
        <taxon>Bacteria</taxon>
        <taxon>Pseudomonadati</taxon>
        <taxon>Pseudomonadota</taxon>
        <taxon>Betaproteobacteria</taxon>
        <taxon>Burkholderiales</taxon>
        <taxon>Alcaligenaceae</taxon>
        <taxon>Castellaniella</taxon>
    </lineage>
</organism>
<dbReference type="EMBL" id="CP158254">
    <property type="protein sequence ID" value="XDJ48278.1"/>
    <property type="molecule type" value="Genomic_DNA"/>
</dbReference>
<gene>
    <name evidence="2" type="ORF">ABRZ04_04245</name>
</gene>
<evidence type="ECO:0000313" key="2">
    <source>
        <dbReference type="EMBL" id="XDJ48278.1"/>
    </source>
</evidence>
<protein>
    <submittedName>
        <fullName evidence="2">Uncharacterized protein</fullName>
    </submittedName>
</protein>
<keyword evidence="1" id="KW-0175">Coiled coil</keyword>
<name>A0AB39D2R2_9BURK</name>
<reference evidence="2" key="1">
    <citation type="submission" date="2024-05" db="EMBL/GenBank/DDBJ databases">
        <authorList>
            <person name="Luo Y.-C."/>
            <person name="Nicholds J."/>
            <person name="Mortimer T."/>
            <person name="Maboni G."/>
        </authorList>
    </citation>
    <scope>NUCLEOTIDE SEQUENCE</scope>
    <source>
        <strain evidence="2">151836</strain>
    </source>
</reference>
<proteinExistence type="predicted"/>
<dbReference type="RefSeq" id="WP_368640430.1">
    <property type="nucleotide sequence ID" value="NZ_CP158254.1"/>
</dbReference>
<evidence type="ECO:0000256" key="1">
    <source>
        <dbReference type="SAM" id="Coils"/>
    </source>
</evidence>
<sequence length="514" mass="55860">MNTEIKLPPLPEPDGSMTIIVAGREVEIDTFRASTMDAYARAAVEAALASRTVPSGDEIIEAVKAYGAACSIANTTATELSSRLQEIRALLSSYGQPDDQMFRDLETRVQSLDAECARLEAENDRLKNAQPAGYIHPDNVRRLEAGETVAFRKKPYNHDGGGIPVFIGAGCAPSDADRETLMLAIVQAGQRAGIIRADLESASVIECLHILECLSKPAAGVEPIRYLIRGKAKDDEYTDDPRYAERLAEGRRESFDGEDETEIVPLFAIPAAASAEPVAWESKTLAYQKHITDARYQSLRPAAKRWYKPYRCTSCAAPVSAQAQATMPPLTKVMRAVLRNENDVYGDEDALYAALCDAAQAQPVVNQSLTTEREALAAALKALEAISDEMTVGERYTNAGQYLIDALPTVRAALAQQSAEQPSGNSGELSGQDREDAADMFWNADDPERFGGDNLHDTLVDLADDYGDPDFPLTVRLQCAKRLPDVQAVVTGRNDDGELVYEVIDAARAAKEQS</sequence>